<dbReference type="SUPFAM" id="SSF53756">
    <property type="entry name" value="UDP-Glycosyltransferase/glycogen phosphorylase"/>
    <property type="match status" value="1"/>
</dbReference>
<dbReference type="KEGG" id="lwi:UE46_11725"/>
<keyword evidence="8" id="KW-1185">Reference proteome</keyword>
<dbReference type="GO" id="GO:0005886">
    <property type="term" value="C:plasma membrane"/>
    <property type="evidence" value="ECO:0007669"/>
    <property type="project" value="UniProtKB-SubCell"/>
</dbReference>
<evidence type="ECO:0000313" key="8">
    <source>
        <dbReference type="Proteomes" id="UP000223060"/>
    </source>
</evidence>
<evidence type="ECO:0000256" key="6">
    <source>
        <dbReference type="ARBA" id="ARBA00023136"/>
    </source>
</evidence>
<keyword evidence="4" id="KW-0808">Transferase</keyword>
<evidence type="ECO:0000256" key="1">
    <source>
        <dbReference type="ARBA" id="ARBA00004202"/>
    </source>
</evidence>
<reference evidence="8" key="1">
    <citation type="submission" date="2015-03" db="EMBL/GenBank/DDBJ databases">
        <authorList>
            <person name="Ferrari E."/>
            <person name="Walter M.C."/>
            <person name="Huptas C."/>
            <person name="Scherer S."/>
            <person name="Mueller-Herbst S."/>
        </authorList>
    </citation>
    <scope>NUCLEOTIDE SEQUENCE [LARGE SCALE GENOMIC DNA]</scope>
    <source>
        <strain evidence="8">LWP01</strain>
    </source>
</reference>
<keyword evidence="6" id="KW-0472">Membrane</keyword>
<dbReference type="GO" id="GO:0047355">
    <property type="term" value="F:CDP-glycerol glycerophosphotransferase activity"/>
    <property type="evidence" value="ECO:0007669"/>
    <property type="project" value="InterPro"/>
</dbReference>
<dbReference type="InterPro" id="IPR007554">
    <property type="entry name" value="Glycerophosphate_synth"/>
</dbReference>
<sequence length="384" mass="44180">MKKIAIKLYMMMIQILGFVFGRFPVQQKVVMLISFSENPTAVLREMDKLHFTPETIVFYDPRMNVDGMSRNFMRSLPKTKANLIRLMFHLSTAKVVVTDNYFAELAGVKWRENMTCVQIWHANGALKKFGWEDKAAQKRSESDKKRFQAVYQTFSKVLVGSDEMGDIFKRSFLLDDARLLKLGVPRTDYYFDEATLALNKQIGLEKYGINGKKVLLYAPTFRDEALSETKLALDIAAMKQALGEEYKLLLKVHPSMVSDLEKTQDDFCVYADKETEIEALLPMTDVLITDYSSIPFEFSFFEKPMIFFAYDLEEYDGNRGLADHYLETIPGPLCKTTAEVIEAVQNPAVDLEQIRAFGAKWNKYSDGESSKRFVDFLQVELDRE</sequence>
<dbReference type="GO" id="GO:0019350">
    <property type="term" value="P:teichoic acid biosynthetic process"/>
    <property type="evidence" value="ECO:0007669"/>
    <property type="project" value="UniProtKB-KW"/>
</dbReference>
<comment type="subcellular location">
    <subcellularLocation>
        <location evidence="1">Cell membrane</location>
        <topology evidence="1">Peripheral membrane protein</topology>
    </subcellularLocation>
</comment>
<dbReference type="Pfam" id="PF04464">
    <property type="entry name" value="Glyphos_transf"/>
    <property type="match status" value="1"/>
</dbReference>
<gene>
    <name evidence="7" type="ORF">UE46_11725</name>
</gene>
<dbReference type="PANTHER" id="PTHR37316:SF1">
    <property type="entry name" value="TEICHOIC ACID GLYCEROL-PHOSPHATE PRIMASE"/>
    <property type="match status" value="1"/>
</dbReference>
<evidence type="ECO:0000313" key="7">
    <source>
        <dbReference type="EMBL" id="AQY51634.1"/>
    </source>
</evidence>
<dbReference type="Gene3D" id="3.40.50.11820">
    <property type="match status" value="1"/>
</dbReference>
<name>A0A1S7FW04_9LIST</name>
<dbReference type="Gene3D" id="3.40.50.12580">
    <property type="match status" value="1"/>
</dbReference>
<evidence type="ECO:0000256" key="3">
    <source>
        <dbReference type="ARBA" id="ARBA00022475"/>
    </source>
</evidence>
<protein>
    <submittedName>
        <fullName evidence="7">Teichoic acid biosynthesis protein B</fullName>
    </submittedName>
</protein>
<proteinExistence type="inferred from homology"/>
<dbReference type="InterPro" id="IPR051612">
    <property type="entry name" value="Teichoic_Acid_Biosynth"/>
</dbReference>
<dbReference type="InterPro" id="IPR043149">
    <property type="entry name" value="TagF_N"/>
</dbReference>
<dbReference type="PANTHER" id="PTHR37316">
    <property type="entry name" value="TEICHOIC ACID GLYCEROL-PHOSPHATE PRIMASE"/>
    <property type="match status" value="1"/>
</dbReference>
<dbReference type="AlphaFoldDB" id="A0A1S7FW04"/>
<accession>A0A1S7FW04</accession>
<evidence type="ECO:0000256" key="4">
    <source>
        <dbReference type="ARBA" id="ARBA00022679"/>
    </source>
</evidence>
<evidence type="ECO:0000256" key="5">
    <source>
        <dbReference type="ARBA" id="ARBA00022944"/>
    </source>
</evidence>
<keyword evidence="3" id="KW-1003">Cell membrane</keyword>
<dbReference type="InterPro" id="IPR043148">
    <property type="entry name" value="TagF_C"/>
</dbReference>
<dbReference type="EMBL" id="CP011102">
    <property type="protein sequence ID" value="AQY51634.1"/>
    <property type="molecule type" value="Genomic_DNA"/>
</dbReference>
<organism evidence="7 8">
    <name type="scientific">Listeria weihenstephanensis</name>
    <dbReference type="NCBI Taxonomy" id="1006155"/>
    <lineage>
        <taxon>Bacteria</taxon>
        <taxon>Bacillati</taxon>
        <taxon>Bacillota</taxon>
        <taxon>Bacilli</taxon>
        <taxon>Bacillales</taxon>
        <taxon>Listeriaceae</taxon>
        <taxon>Listeria</taxon>
    </lineage>
</organism>
<keyword evidence="5" id="KW-0777">Teichoic acid biosynthesis</keyword>
<dbReference type="Proteomes" id="UP000223060">
    <property type="component" value="Chromosome"/>
</dbReference>
<dbReference type="RefSeq" id="WP_118907649.1">
    <property type="nucleotide sequence ID" value="NZ_CP011102.1"/>
</dbReference>
<evidence type="ECO:0000256" key="2">
    <source>
        <dbReference type="ARBA" id="ARBA00010488"/>
    </source>
</evidence>
<comment type="similarity">
    <text evidence="2">Belongs to the CDP-glycerol glycerophosphotransferase family.</text>
</comment>